<name>A0ACC0I097_9ERIC</name>
<keyword evidence="2" id="KW-1185">Reference proteome</keyword>
<accession>A0ACC0I097</accession>
<dbReference type="EMBL" id="CM045759">
    <property type="protein sequence ID" value="KAI8018388.1"/>
    <property type="molecule type" value="Genomic_DNA"/>
</dbReference>
<comment type="caution">
    <text evidence="1">The sequence shown here is derived from an EMBL/GenBank/DDBJ whole genome shotgun (WGS) entry which is preliminary data.</text>
</comment>
<sequence length="130" mass="14709">MKFDSSAWSRFHSTIANPLDFRPLASGFFSENIIVLSEGEMFLDGILQEVVIMHWACAKIIASLAIPDITLLEILLDKLKICRSISYAAVAAHADKSGRRKLAAMLVEHEPRSSNHFVRDFDCCLKFLYY</sequence>
<reference evidence="1 2" key="1">
    <citation type="journal article" date="2022" name="Plant J.">
        <title>Chromosome-level genome of Camellia lanceoleosa provides a valuable resource for understanding genome evolution and self-incompatibility.</title>
        <authorList>
            <person name="Gong W."/>
            <person name="Xiao S."/>
            <person name="Wang L."/>
            <person name="Liao Z."/>
            <person name="Chang Y."/>
            <person name="Mo W."/>
            <person name="Hu G."/>
            <person name="Li W."/>
            <person name="Zhao G."/>
            <person name="Zhu H."/>
            <person name="Hu X."/>
            <person name="Ji K."/>
            <person name="Xiang X."/>
            <person name="Song Q."/>
            <person name="Yuan D."/>
            <person name="Jin S."/>
            <person name="Zhang L."/>
        </authorList>
    </citation>
    <scope>NUCLEOTIDE SEQUENCE [LARGE SCALE GENOMIC DNA]</scope>
    <source>
        <strain evidence="1">SQ_2022a</strain>
    </source>
</reference>
<proteinExistence type="predicted"/>
<evidence type="ECO:0000313" key="2">
    <source>
        <dbReference type="Proteomes" id="UP001060215"/>
    </source>
</evidence>
<gene>
    <name evidence="1" type="ORF">LOK49_LG04G00796</name>
</gene>
<dbReference type="Proteomes" id="UP001060215">
    <property type="component" value="Chromosome 2"/>
</dbReference>
<protein>
    <submittedName>
        <fullName evidence="1">Protein VACUOLELESS1</fullName>
    </submittedName>
</protein>
<evidence type="ECO:0000313" key="1">
    <source>
        <dbReference type="EMBL" id="KAI8018388.1"/>
    </source>
</evidence>
<organism evidence="1 2">
    <name type="scientific">Camellia lanceoleosa</name>
    <dbReference type="NCBI Taxonomy" id="1840588"/>
    <lineage>
        <taxon>Eukaryota</taxon>
        <taxon>Viridiplantae</taxon>
        <taxon>Streptophyta</taxon>
        <taxon>Embryophyta</taxon>
        <taxon>Tracheophyta</taxon>
        <taxon>Spermatophyta</taxon>
        <taxon>Magnoliopsida</taxon>
        <taxon>eudicotyledons</taxon>
        <taxon>Gunneridae</taxon>
        <taxon>Pentapetalae</taxon>
        <taxon>asterids</taxon>
        <taxon>Ericales</taxon>
        <taxon>Theaceae</taxon>
        <taxon>Camellia</taxon>
    </lineage>
</organism>